<name>A0ABQ7V302_SOLTU</name>
<reference evidence="1 2" key="1">
    <citation type="journal article" date="2021" name="bioRxiv">
        <title>Chromosome-scale and haplotype-resolved genome assembly of a tetraploid potato cultivar.</title>
        <authorList>
            <person name="Sun H."/>
            <person name="Jiao W.-B."/>
            <person name="Krause K."/>
            <person name="Campoy J.A."/>
            <person name="Goel M."/>
            <person name="Folz-Donahue K."/>
            <person name="Kukat C."/>
            <person name="Huettel B."/>
            <person name="Schneeberger K."/>
        </authorList>
    </citation>
    <scope>NUCLEOTIDE SEQUENCE [LARGE SCALE GENOMIC DNA]</scope>
    <source>
        <strain evidence="1">SolTubOtavaFocal</strain>
        <tissue evidence="1">Leaves</tissue>
    </source>
</reference>
<evidence type="ECO:0000313" key="2">
    <source>
        <dbReference type="Proteomes" id="UP000826656"/>
    </source>
</evidence>
<dbReference type="EMBL" id="JAIVGD010000015">
    <property type="protein sequence ID" value="KAH0758447.1"/>
    <property type="molecule type" value="Genomic_DNA"/>
</dbReference>
<accession>A0ABQ7V302</accession>
<organism evidence="1 2">
    <name type="scientific">Solanum tuberosum</name>
    <name type="common">Potato</name>
    <dbReference type="NCBI Taxonomy" id="4113"/>
    <lineage>
        <taxon>Eukaryota</taxon>
        <taxon>Viridiplantae</taxon>
        <taxon>Streptophyta</taxon>
        <taxon>Embryophyta</taxon>
        <taxon>Tracheophyta</taxon>
        <taxon>Spermatophyta</taxon>
        <taxon>Magnoliopsida</taxon>
        <taxon>eudicotyledons</taxon>
        <taxon>Gunneridae</taxon>
        <taxon>Pentapetalae</taxon>
        <taxon>asterids</taxon>
        <taxon>lamiids</taxon>
        <taxon>Solanales</taxon>
        <taxon>Solanaceae</taxon>
        <taxon>Solanoideae</taxon>
        <taxon>Solaneae</taxon>
        <taxon>Solanum</taxon>
    </lineage>
</organism>
<comment type="caution">
    <text evidence="1">The sequence shown here is derived from an EMBL/GenBank/DDBJ whole genome shotgun (WGS) entry which is preliminary data.</text>
</comment>
<sequence length="106" mass="11809">MLSVNQAYALIVQDESQKLAASSNYSHHEEGSTVFFTSRSSGSKKKNWNSVCYPADFKLKGKNAQAIFVNSQQEGKEGQMAISGDQYKKILLWKQTRDITSPCIEG</sequence>
<proteinExistence type="predicted"/>
<keyword evidence="2" id="KW-1185">Reference proteome</keyword>
<evidence type="ECO:0000313" key="1">
    <source>
        <dbReference type="EMBL" id="KAH0758447.1"/>
    </source>
</evidence>
<dbReference type="Proteomes" id="UP000826656">
    <property type="component" value="Unassembled WGS sequence"/>
</dbReference>
<protein>
    <submittedName>
        <fullName evidence="1">Uncharacterized protein</fullName>
    </submittedName>
</protein>
<gene>
    <name evidence="1" type="ORF">KY290_021940</name>
</gene>